<accession>A0A974CU23</accession>
<name>A0A974CU23_XENLA</name>
<evidence type="ECO:0000313" key="1">
    <source>
        <dbReference type="EMBL" id="OCT79809.1"/>
    </source>
</evidence>
<organism evidence="1 2">
    <name type="scientific">Xenopus laevis</name>
    <name type="common">African clawed frog</name>
    <dbReference type="NCBI Taxonomy" id="8355"/>
    <lineage>
        <taxon>Eukaryota</taxon>
        <taxon>Metazoa</taxon>
        <taxon>Chordata</taxon>
        <taxon>Craniata</taxon>
        <taxon>Vertebrata</taxon>
        <taxon>Euteleostomi</taxon>
        <taxon>Amphibia</taxon>
        <taxon>Batrachia</taxon>
        <taxon>Anura</taxon>
        <taxon>Pipoidea</taxon>
        <taxon>Pipidae</taxon>
        <taxon>Xenopodinae</taxon>
        <taxon>Xenopus</taxon>
        <taxon>Xenopus</taxon>
    </lineage>
</organism>
<dbReference type="AlphaFoldDB" id="A0A974CU23"/>
<proteinExistence type="predicted"/>
<sequence>MGNRGTILCVCHWAMPHPEFLTCPHCLLCDQFIQTRVSVLCAYISSFHTPYLFSPLSLQCRIQKDEETPPPYLTTISF</sequence>
<gene>
    <name evidence="1" type="ORF">XELAEV_18026620mg</name>
</gene>
<dbReference type="Proteomes" id="UP000694892">
    <property type="component" value="Chromosome 5L"/>
</dbReference>
<protein>
    <submittedName>
        <fullName evidence="1">Uncharacterized protein</fullName>
    </submittedName>
</protein>
<dbReference type="EMBL" id="CM004474">
    <property type="protein sequence ID" value="OCT79809.1"/>
    <property type="molecule type" value="Genomic_DNA"/>
</dbReference>
<evidence type="ECO:0000313" key="2">
    <source>
        <dbReference type="Proteomes" id="UP000694892"/>
    </source>
</evidence>
<reference evidence="2" key="1">
    <citation type="journal article" date="2016" name="Nature">
        <title>Genome evolution in the allotetraploid frog Xenopus laevis.</title>
        <authorList>
            <person name="Session A.M."/>
            <person name="Uno Y."/>
            <person name="Kwon T."/>
            <person name="Chapman J.A."/>
            <person name="Toyoda A."/>
            <person name="Takahashi S."/>
            <person name="Fukui A."/>
            <person name="Hikosaka A."/>
            <person name="Suzuki A."/>
            <person name="Kondo M."/>
            <person name="van Heeringen S.J."/>
            <person name="Quigley I."/>
            <person name="Heinz S."/>
            <person name="Ogino H."/>
            <person name="Ochi H."/>
            <person name="Hellsten U."/>
            <person name="Lyons J.B."/>
            <person name="Simakov O."/>
            <person name="Putnam N."/>
            <person name="Stites J."/>
            <person name="Kuroki Y."/>
            <person name="Tanaka T."/>
            <person name="Michiue T."/>
            <person name="Watanabe M."/>
            <person name="Bogdanovic O."/>
            <person name="Lister R."/>
            <person name="Georgiou G."/>
            <person name="Paranjpe S.S."/>
            <person name="van Kruijsbergen I."/>
            <person name="Shu S."/>
            <person name="Carlson J."/>
            <person name="Kinoshita T."/>
            <person name="Ohta Y."/>
            <person name="Mawaribuchi S."/>
            <person name="Jenkins J."/>
            <person name="Grimwood J."/>
            <person name="Schmutz J."/>
            <person name="Mitros T."/>
            <person name="Mozaffari S.V."/>
            <person name="Suzuki Y."/>
            <person name="Haramoto Y."/>
            <person name="Yamamoto T.S."/>
            <person name="Takagi C."/>
            <person name="Heald R."/>
            <person name="Miller K."/>
            <person name="Haudenschild C."/>
            <person name="Kitzman J."/>
            <person name="Nakayama T."/>
            <person name="Izutsu Y."/>
            <person name="Robert J."/>
            <person name="Fortriede J."/>
            <person name="Burns K."/>
            <person name="Lotay V."/>
            <person name="Karimi K."/>
            <person name="Yasuoka Y."/>
            <person name="Dichmann D.S."/>
            <person name="Flajnik M.F."/>
            <person name="Houston D.W."/>
            <person name="Shendure J."/>
            <person name="DuPasquier L."/>
            <person name="Vize P.D."/>
            <person name="Zorn A.M."/>
            <person name="Ito M."/>
            <person name="Marcotte E.M."/>
            <person name="Wallingford J.B."/>
            <person name="Ito Y."/>
            <person name="Asashima M."/>
            <person name="Ueno N."/>
            <person name="Matsuda Y."/>
            <person name="Veenstra G.J."/>
            <person name="Fujiyama A."/>
            <person name="Harland R.M."/>
            <person name="Taira M."/>
            <person name="Rokhsar D.S."/>
        </authorList>
    </citation>
    <scope>NUCLEOTIDE SEQUENCE [LARGE SCALE GENOMIC DNA]</scope>
    <source>
        <strain evidence="2">J</strain>
    </source>
</reference>